<feature type="compositionally biased region" description="Basic and acidic residues" evidence="1">
    <location>
        <begin position="157"/>
        <end position="171"/>
    </location>
</feature>
<dbReference type="Proteomes" id="UP000831467">
    <property type="component" value="Chromosome"/>
</dbReference>
<feature type="compositionally biased region" description="Basic and acidic residues" evidence="1">
    <location>
        <begin position="117"/>
        <end position="127"/>
    </location>
</feature>
<feature type="region of interest" description="Disordered" evidence="1">
    <location>
        <begin position="116"/>
        <end position="189"/>
    </location>
</feature>
<keyword evidence="3" id="KW-1185">Reference proteome</keyword>
<sequence length="274" mass="28972">MDGVIVTPGRRRFATDDATTYGAGLIGAAYAAAMRAGLGDVPMRLLGYMALHAIDADAQPWSRLSMDERCAALGRDNDQAGRWAVERATKALVKAGLITLLEGGNRSGAARYALHVRPADNSEKDQRSAPTFEPRKPGAQRSKGQRSALGKVSAQRRANEDRGEHEEERASARPAAQCSRHAGRADAPPCGACRDARLAAEAYDASEAERAADARRARAAALTDPSAHAEAIEATRRRLGGSTAAVVAAALRASPDSLPVGLRLITADDVERWG</sequence>
<evidence type="ECO:0000313" key="3">
    <source>
        <dbReference type="Proteomes" id="UP000831467"/>
    </source>
</evidence>
<name>A0ABY4IHW3_9MICO</name>
<evidence type="ECO:0000256" key="1">
    <source>
        <dbReference type="SAM" id="MobiDB-lite"/>
    </source>
</evidence>
<protein>
    <recommendedName>
        <fullName evidence="4">Helix-turn-helix domain-containing protein</fullName>
    </recommendedName>
</protein>
<organism evidence="2 3">
    <name type="scientific">Microbacterium sufflavum</name>
    <dbReference type="NCBI Taxonomy" id="2851649"/>
    <lineage>
        <taxon>Bacteria</taxon>
        <taxon>Bacillati</taxon>
        <taxon>Actinomycetota</taxon>
        <taxon>Actinomycetes</taxon>
        <taxon>Micrococcales</taxon>
        <taxon>Microbacteriaceae</taxon>
        <taxon>Microbacterium</taxon>
    </lineage>
</organism>
<evidence type="ECO:0008006" key="4">
    <source>
        <dbReference type="Google" id="ProtNLM"/>
    </source>
</evidence>
<gene>
    <name evidence="2" type="ORF">KV394_14130</name>
</gene>
<dbReference type="EMBL" id="CP078076">
    <property type="protein sequence ID" value="UPL12179.1"/>
    <property type="molecule type" value="Genomic_DNA"/>
</dbReference>
<accession>A0ABY4IHW3</accession>
<evidence type="ECO:0000313" key="2">
    <source>
        <dbReference type="EMBL" id="UPL12179.1"/>
    </source>
</evidence>
<reference evidence="2 3" key="1">
    <citation type="submission" date="2021-06" db="EMBL/GenBank/DDBJ databases">
        <title>Genome-based taxonomic framework of Microbacterium strains isolated from marine environment, the description of four new species and reclassification of four preexisting species.</title>
        <authorList>
            <person name="Lee S.D."/>
            <person name="Kim S.-M."/>
            <person name="Byeon Y.-S."/>
            <person name="Yang H.L."/>
            <person name="Kim I.S."/>
        </authorList>
    </citation>
    <scope>NUCLEOTIDE SEQUENCE [LARGE SCALE GENOMIC DNA]</scope>
    <source>
        <strain evidence="2 3">SSW1-51</strain>
    </source>
</reference>
<dbReference type="RefSeq" id="WP_247981713.1">
    <property type="nucleotide sequence ID" value="NZ_CP078076.1"/>
</dbReference>
<proteinExistence type="predicted"/>